<feature type="transmembrane region" description="Helical" evidence="5">
    <location>
        <begin position="316"/>
        <end position="340"/>
    </location>
</feature>
<evidence type="ECO:0000256" key="2">
    <source>
        <dbReference type="ARBA" id="ARBA00022692"/>
    </source>
</evidence>
<keyword evidence="8" id="KW-1185">Reference proteome</keyword>
<dbReference type="InterPro" id="IPR004481">
    <property type="entry name" value="K/Na/Ca-exchanger"/>
</dbReference>
<dbReference type="GeneID" id="36512195"/>
<feature type="transmembrane region" description="Helical" evidence="5">
    <location>
        <begin position="222"/>
        <end position="242"/>
    </location>
</feature>
<feature type="transmembrane region" description="Helical" evidence="5">
    <location>
        <begin position="254"/>
        <end position="277"/>
    </location>
</feature>
<dbReference type="AlphaFoldDB" id="A0A2R4X0X1"/>
<accession>A0A2R4X0X1</accession>
<dbReference type="GO" id="GO:0006874">
    <property type="term" value="P:intracellular calcium ion homeostasis"/>
    <property type="evidence" value="ECO:0007669"/>
    <property type="project" value="TreeGrafter"/>
</dbReference>
<evidence type="ECO:0000256" key="1">
    <source>
        <dbReference type="ARBA" id="ARBA00004141"/>
    </source>
</evidence>
<reference evidence="7 8" key="1">
    <citation type="submission" date="2018-04" db="EMBL/GenBank/DDBJ databases">
        <title>Halococcoides cellulosivorans gen. nov., sp. nov., an extremely halophilic cellulose-utilizing haloarchaeon from hypersaline lakes.</title>
        <authorList>
            <person name="Sorokin D.Y."/>
            <person name="Toshchakov S.V."/>
            <person name="Samarov N.I."/>
            <person name="Korzhenkov A."/>
            <person name="Kublanov I.V."/>
        </authorList>
    </citation>
    <scope>NUCLEOTIDE SEQUENCE [LARGE SCALE GENOMIC DNA]</scope>
    <source>
        <strain evidence="7 8">HArcel1</strain>
    </source>
</reference>
<protein>
    <submittedName>
        <fullName evidence="7">Sodium:calcium antiporter</fullName>
    </submittedName>
</protein>
<name>A0A2R4X0X1_9EURY</name>
<evidence type="ECO:0000256" key="3">
    <source>
        <dbReference type="ARBA" id="ARBA00022989"/>
    </source>
</evidence>
<feature type="transmembrane region" description="Helical" evidence="5">
    <location>
        <begin position="283"/>
        <end position="304"/>
    </location>
</feature>
<dbReference type="EMBL" id="CP028858">
    <property type="protein sequence ID" value="AWB27426.1"/>
    <property type="molecule type" value="Genomic_DNA"/>
</dbReference>
<keyword evidence="2 5" id="KW-0812">Transmembrane</keyword>
<evidence type="ECO:0000259" key="6">
    <source>
        <dbReference type="Pfam" id="PF01699"/>
    </source>
</evidence>
<feature type="domain" description="Sodium/calcium exchanger membrane region" evidence="6">
    <location>
        <begin position="14"/>
        <end position="168"/>
    </location>
</feature>
<dbReference type="RefSeq" id="WP_108381795.1">
    <property type="nucleotide sequence ID" value="NZ_CP028858.1"/>
</dbReference>
<dbReference type="GO" id="GO:0005886">
    <property type="term" value="C:plasma membrane"/>
    <property type="evidence" value="ECO:0007669"/>
    <property type="project" value="TreeGrafter"/>
</dbReference>
<keyword evidence="4 5" id="KW-0472">Membrane</keyword>
<feature type="transmembrane region" description="Helical" evidence="5">
    <location>
        <begin position="40"/>
        <end position="58"/>
    </location>
</feature>
<feature type="transmembrane region" description="Helical" evidence="5">
    <location>
        <begin position="143"/>
        <end position="166"/>
    </location>
</feature>
<dbReference type="Pfam" id="PF01699">
    <property type="entry name" value="Na_Ca_ex"/>
    <property type="match status" value="2"/>
</dbReference>
<evidence type="ECO:0000313" key="7">
    <source>
        <dbReference type="EMBL" id="AWB27426.1"/>
    </source>
</evidence>
<feature type="transmembrane region" description="Helical" evidence="5">
    <location>
        <begin position="119"/>
        <end position="137"/>
    </location>
</feature>
<proteinExistence type="predicted"/>
<dbReference type="InterPro" id="IPR004837">
    <property type="entry name" value="NaCa_Exmemb"/>
</dbReference>
<dbReference type="KEGG" id="harc:HARCEL1_06770"/>
<feature type="transmembrane region" description="Helical" evidence="5">
    <location>
        <begin position="78"/>
        <end position="98"/>
    </location>
</feature>
<feature type="transmembrane region" description="Helical" evidence="5">
    <location>
        <begin position="6"/>
        <end position="28"/>
    </location>
</feature>
<evidence type="ECO:0000313" key="8">
    <source>
        <dbReference type="Proteomes" id="UP000244727"/>
    </source>
</evidence>
<comment type="subcellular location">
    <subcellularLocation>
        <location evidence="1">Membrane</location>
        <topology evidence="1">Multi-pass membrane protein</topology>
    </subcellularLocation>
</comment>
<dbReference type="PANTHER" id="PTHR10846">
    <property type="entry name" value="SODIUM/POTASSIUM/CALCIUM EXCHANGER"/>
    <property type="match status" value="1"/>
</dbReference>
<organism evidence="7 8">
    <name type="scientific">Halococcoides cellulosivorans</name>
    <dbReference type="NCBI Taxonomy" id="1679096"/>
    <lineage>
        <taxon>Archaea</taxon>
        <taxon>Methanobacteriati</taxon>
        <taxon>Methanobacteriota</taxon>
        <taxon>Stenosarchaea group</taxon>
        <taxon>Halobacteria</taxon>
        <taxon>Halobacteriales</taxon>
        <taxon>Haloarculaceae</taxon>
        <taxon>Halococcoides</taxon>
    </lineage>
</organism>
<sequence>MALWGLLPATTPVHVALVIAATAVVWVASDGLESSADRLSAHYGLPAVIQGSVVVAVGSSFPELSSVIVTSIKGVFDMGVGAIVGSAIFNVLVIPAVAGIVTDEPVDANRPLVFKEAQFYMLAVAAMAITFALAVIYEPAAGTLVGTITRPIAALPLLLYLLYLFIQYQDVSDHDAGERPDDVRVGYQWAVLAGSLIVILVAVHQLVEGVDGLSQTFGVPEFLAGVTIIAAATSVPDTFVSVRAARAGNGLTSIGNVLGSNTFDLLVAIPIGVLIVGEVTINFGVAVPMLGVLTAATVALFVSLRTDLELSDREAYMLLGIYMVFFTWVVTETIGLTHVLPR</sequence>
<evidence type="ECO:0000256" key="4">
    <source>
        <dbReference type="ARBA" id="ARBA00023136"/>
    </source>
</evidence>
<keyword evidence="3 5" id="KW-1133">Transmembrane helix</keyword>
<dbReference type="GO" id="GO:0008273">
    <property type="term" value="F:calcium, potassium:sodium antiporter activity"/>
    <property type="evidence" value="ECO:0007669"/>
    <property type="project" value="TreeGrafter"/>
</dbReference>
<feature type="transmembrane region" description="Helical" evidence="5">
    <location>
        <begin position="187"/>
        <end position="207"/>
    </location>
</feature>
<dbReference type="Gene3D" id="1.20.1420.30">
    <property type="entry name" value="NCX, central ion-binding region"/>
    <property type="match status" value="1"/>
</dbReference>
<feature type="domain" description="Sodium/calcium exchanger membrane region" evidence="6">
    <location>
        <begin position="188"/>
        <end position="329"/>
    </location>
</feature>
<dbReference type="InterPro" id="IPR044880">
    <property type="entry name" value="NCX_ion-bd_dom_sf"/>
</dbReference>
<evidence type="ECO:0000256" key="5">
    <source>
        <dbReference type="SAM" id="Phobius"/>
    </source>
</evidence>
<dbReference type="PANTHER" id="PTHR10846:SF8">
    <property type="entry name" value="INNER MEMBRANE PROTEIN YRBG"/>
    <property type="match status" value="1"/>
</dbReference>
<gene>
    <name evidence="7" type="ORF">HARCEL1_06770</name>
</gene>
<dbReference type="Proteomes" id="UP000244727">
    <property type="component" value="Chromosome"/>
</dbReference>
<dbReference type="GO" id="GO:0005262">
    <property type="term" value="F:calcium channel activity"/>
    <property type="evidence" value="ECO:0007669"/>
    <property type="project" value="TreeGrafter"/>
</dbReference>